<organism evidence="9 10">
    <name type="scientific">Oryzias latipes</name>
    <name type="common">Japanese rice fish</name>
    <name type="synonym">Japanese killifish</name>
    <dbReference type="NCBI Taxonomy" id="8090"/>
    <lineage>
        <taxon>Eukaryota</taxon>
        <taxon>Metazoa</taxon>
        <taxon>Chordata</taxon>
        <taxon>Craniata</taxon>
        <taxon>Vertebrata</taxon>
        <taxon>Euteleostomi</taxon>
        <taxon>Actinopterygii</taxon>
        <taxon>Neopterygii</taxon>
        <taxon>Teleostei</taxon>
        <taxon>Neoteleostei</taxon>
        <taxon>Acanthomorphata</taxon>
        <taxon>Ovalentaria</taxon>
        <taxon>Atherinomorphae</taxon>
        <taxon>Beloniformes</taxon>
        <taxon>Adrianichthyidae</taxon>
        <taxon>Oryziinae</taxon>
        <taxon>Oryzias</taxon>
    </lineage>
</organism>
<keyword evidence="6 7" id="KW-0472">Membrane</keyword>
<evidence type="ECO:0000256" key="1">
    <source>
        <dbReference type="ARBA" id="ARBA00004141"/>
    </source>
</evidence>
<keyword evidence="5 7" id="KW-1133">Transmembrane helix</keyword>
<feature type="transmembrane region" description="Helical" evidence="7">
    <location>
        <begin position="169"/>
        <end position="192"/>
    </location>
</feature>
<dbReference type="AlphaFoldDB" id="A0A3P9JLH1"/>
<dbReference type="GO" id="GO:0016020">
    <property type="term" value="C:membrane"/>
    <property type="evidence" value="ECO:0007669"/>
    <property type="project" value="UniProtKB-SubCell"/>
</dbReference>
<evidence type="ECO:0000256" key="6">
    <source>
        <dbReference type="ARBA" id="ARBA00023136"/>
    </source>
</evidence>
<reference key="1">
    <citation type="journal article" date="2007" name="Nature">
        <title>The medaka draft genome and insights into vertebrate genome evolution.</title>
        <authorList>
            <person name="Kasahara M."/>
            <person name="Naruse K."/>
            <person name="Sasaki S."/>
            <person name="Nakatani Y."/>
            <person name="Qu W."/>
            <person name="Ahsan B."/>
            <person name="Yamada T."/>
            <person name="Nagayasu Y."/>
            <person name="Doi K."/>
            <person name="Kasai Y."/>
            <person name="Jindo T."/>
            <person name="Kobayashi D."/>
            <person name="Shimada A."/>
            <person name="Toyoda A."/>
            <person name="Kuroki Y."/>
            <person name="Fujiyama A."/>
            <person name="Sasaki T."/>
            <person name="Shimizu A."/>
            <person name="Asakawa S."/>
            <person name="Shimizu N."/>
            <person name="Hashimoto S."/>
            <person name="Yang J."/>
            <person name="Lee Y."/>
            <person name="Matsushima K."/>
            <person name="Sugano S."/>
            <person name="Sakaizumi M."/>
            <person name="Narita T."/>
            <person name="Ohishi K."/>
            <person name="Haga S."/>
            <person name="Ohta F."/>
            <person name="Nomoto H."/>
            <person name="Nogata K."/>
            <person name="Morishita T."/>
            <person name="Endo T."/>
            <person name="Shin-I T."/>
            <person name="Takeda H."/>
            <person name="Morishita S."/>
            <person name="Kohara Y."/>
        </authorList>
    </citation>
    <scope>NUCLEOTIDE SEQUENCE [LARGE SCALE GENOMIC DNA]</scope>
    <source>
        <strain>Hd-rR</strain>
    </source>
</reference>
<dbReference type="InterPro" id="IPR009231">
    <property type="entry name" value="Chloride_chnl_CLIC-like"/>
</dbReference>
<dbReference type="Pfam" id="PF05934">
    <property type="entry name" value="MCLC"/>
    <property type="match status" value="1"/>
</dbReference>
<feature type="signal peptide" evidence="8">
    <location>
        <begin position="1"/>
        <end position="31"/>
    </location>
</feature>
<protein>
    <recommendedName>
        <fullName evidence="3">Chloride channel CLIC-like protein 1</fullName>
    </recommendedName>
</protein>
<evidence type="ECO:0000313" key="9">
    <source>
        <dbReference type="Ensembl" id="ENSORLP00015033127.1"/>
    </source>
</evidence>
<evidence type="ECO:0000256" key="3">
    <source>
        <dbReference type="ARBA" id="ARBA00015571"/>
    </source>
</evidence>
<keyword evidence="8" id="KW-0732">Signal</keyword>
<dbReference type="Ensembl" id="ENSORLT00015025786.1">
    <property type="protein sequence ID" value="ENSORLP00015033127.1"/>
    <property type="gene ID" value="ENSORLG00015018352.1"/>
</dbReference>
<reference evidence="9" key="4">
    <citation type="submission" date="2025-09" db="UniProtKB">
        <authorList>
            <consortium name="Ensembl"/>
        </authorList>
    </citation>
    <scope>IDENTIFICATION</scope>
    <source>
        <strain evidence="9">HSOK</strain>
    </source>
</reference>
<reference evidence="9 10" key="2">
    <citation type="submission" date="2017-04" db="EMBL/GenBank/DDBJ databases">
        <title>CpG methylation of centromeres and impact of large insertions on vertebrate speciation.</title>
        <authorList>
            <person name="Ichikawa K."/>
            <person name="Yoshimura J."/>
            <person name="Morishita S."/>
        </authorList>
    </citation>
    <scope>NUCLEOTIDE SEQUENCE</scope>
    <source>
        <strain evidence="9 10">HSOK</strain>
    </source>
</reference>
<proteinExistence type="inferred from homology"/>
<evidence type="ECO:0000256" key="2">
    <source>
        <dbReference type="ARBA" id="ARBA00005944"/>
    </source>
</evidence>
<keyword evidence="4 7" id="KW-0812">Transmembrane</keyword>
<feature type="chain" id="PRO_5018054080" description="Chloride channel CLIC-like protein 1" evidence="8">
    <location>
        <begin position="32"/>
        <end position="198"/>
    </location>
</feature>
<sequence length="198" mass="23288">WFLHPRWVTMLWLVLLSCSLVLSYMGHPVNGEWVDPFDMLNYDPSTKTMKNSEQLSCTSVFKRFLNRLLNEVNRFGGASQPEDGTYDASIKLSKQAITEIKLFLDTEDQWRTGALDNALSQILVDLRPQNYEAWIWHFEDTFGVELDTVIKVTPSISIICTEMWSVVSWFLQVTRMFMICFFVSIIWNWFYLYKVRSP</sequence>
<comment type="subcellular location">
    <subcellularLocation>
        <location evidence="1">Membrane</location>
        <topology evidence="1">Multi-pass membrane protein</topology>
    </subcellularLocation>
</comment>
<evidence type="ECO:0000256" key="7">
    <source>
        <dbReference type="SAM" id="Phobius"/>
    </source>
</evidence>
<dbReference type="Proteomes" id="UP000265200">
    <property type="component" value="Chromosome 4"/>
</dbReference>
<dbReference type="PANTHER" id="PTHR34093:SF1">
    <property type="entry name" value="CHLORIDE CHANNEL CLIC-LIKE PROTEIN 1"/>
    <property type="match status" value="1"/>
</dbReference>
<dbReference type="PANTHER" id="PTHR34093">
    <property type="entry name" value="CHLORIDE CHANNEL CLIC-LIKE PROTEIN 1"/>
    <property type="match status" value="1"/>
</dbReference>
<evidence type="ECO:0000256" key="4">
    <source>
        <dbReference type="ARBA" id="ARBA00022692"/>
    </source>
</evidence>
<evidence type="ECO:0000256" key="8">
    <source>
        <dbReference type="SAM" id="SignalP"/>
    </source>
</evidence>
<evidence type="ECO:0000256" key="5">
    <source>
        <dbReference type="ARBA" id="ARBA00022989"/>
    </source>
</evidence>
<evidence type="ECO:0000313" key="10">
    <source>
        <dbReference type="Proteomes" id="UP000265200"/>
    </source>
</evidence>
<comment type="similarity">
    <text evidence="2">Belongs to the chloride channel MCLC family.</text>
</comment>
<accession>A0A3P9JLH1</accession>
<name>A0A3P9JLH1_ORYLA</name>
<reference evidence="9" key="3">
    <citation type="submission" date="2025-08" db="UniProtKB">
        <authorList>
            <consortium name="Ensembl"/>
        </authorList>
    </citation>
    <scope>IDENTIFICATION</scope>
    <source>
        <strain evidence="9">HSOK</strain>
    </source>
</reference>